<feature type="binding site" evidence="14">
    <location>
        <position position="269"/>
    </location>
    <ligand>
        <name>NAD(+)</name>
        <dbReference type="ChEBI" id="CHEBI:57540"/>
    </ligand>
</feature>
<dbReference type="SUPFAM" id="SSF55424">
    <property type="entry name" value="FAD/NAD-linked reductases, dimerisation (C-terminal) domain"/>
    <property type="match status" value="1"/>
</dbReference>
<evidence type="ECO:0000256" key="13">
    <source>
        <dbReference type="PIRSR" id="PIRSR000350-2"/>
    </source>
</evidence>
<dbReference type="PROSITE" id="PS00076">
    <property type="entry name" value="PYRIDINE_REDOX_1"/>
    <property type="match status" value="1"/>
</dbReference>
<evidence type="ECO:0000259" key="18">
    <source>
        <dbReference type="Pfam" id="PF07992"/>
    </source>
</evidence>
<evidence type="ECO:0000256" key="9">
    <source>
        <dbReference type="ARBA" id="ARBA00023027"/>
    </source>
</evidence>
<keyword evidence="20" id="KW-1185">Reference proteome</keyword>
<dbReference type="Proteomes" id="UP001165124">
    <property type="component" value="Unassembled WGS sequence"/>
</dbReference>
<protein>
    <recommendedName>
        <fullName evidence="4 16">Dihydrolipoyl dehydrogenase</fullName>
        <ecNumber evidence="3 16">1.8.1.4</ecNumber>
    </recommendedName>
</protein>
<keyword evidence="6 16" id="KW-0285">Flavoprotein</keyword>
<dbReference type="InterPro" id="IPR012999">
    <property type="entry name" value="Pyr_OxRdtase_I_AS"/>
</dbReference>
<dbReference type="PRINTS" id="PR00411">
    <property type="entry name" value="PNDRDTASEI"/>
</dbReference>
<keyword evidence="5" id="KW-0963">Cytoplasm</keyword>
<dbReference type="PIRSF" id="PIRSF000350">
    <property type="entry name" value="Mercury_reductase_MerA"/>
    <property type="match status" value="1"/>
</dbReference>
<dbReference type="Pfam" id="PF07992">
    <property type="entry name" value="Pyr_redox_2"/>
    <property type="match status" value="1"/>
</dbReference>
<dbReference type="InterPro" id="IPR050151">
    <property type="entry name" value="Class-I_Pyr_Nuc-Dis_Oxidored"/>
</dbReference>
<dbReference type="GO" id="GO:0004148">
    <property type="term" value="F:dihydrolipoyl dehydrogenase (NADH) activity"/>
    <property type="evidence" value="ECO:0007669"/>
    <property type="project" value="UniProtKB-EC"/>
</dbReference>
<feature type="domain" description="Pyridine nucleotide-disulphide oxidoreductase dimerisation" evidence="17">
    <location>
        <begin position="344"/>
        <end position="450"/>
    </location>
</feature>
<dbReference type="EMBL" id="BSRZ01000002">
    <property type="protein sequence ID" value="GLW62988.1"/>
    <property type="molecule type" value="Genomic_DNA"/>
</dbReference>
<dbReference type="InterPro" id="IPR016156">
    <property type="entry name" value="FAD/NAD-linked_Rdtase_dimer_sf"/>
</dbReference>
<comment type="catalytic activity">
    <reaction evidence="12 16">
        <text>N(6)-[(R)-dihydrolipoyl]-L-lysyl-[protein] + NAD(+) = N(6)-[(R)-lipoyl]-L-lysyl-[protein] + NADH + H(+)</text>
        <dbReference type="Rhea" id="RHEA:15045"/>
        <dbReference type="Rhea" id="RHEA-COMP:10474"/>
        <dbReference type="Rhea" id="RHEA-COMP:10475"/>
        <dbReference type="ChEBI" id="CHEBI:15378"/>
        <dbReference type="ChEBI" id="CHEBI:57540"/>
        <dbReference type="ChEBI" id="CHEBI:57945"/>
        <dbReference type="ChEBI" id="CHEBI:83099"/>
        <dbReference type="ChEBI" id="CHEBI:83100"/>
        <dbReference type="EC" id="1.8.1.4"/>
    </reaction>
</comment>
<reference evidence="19" key="1">
    <citation type="submission" date="2023-02" db="EMBL/GenBank/DDBJ databases">
        <title>Actinomadura rubrobrunea NBRC 14622.</title>
        <authorList>
            <person name="Ichikawa N."/>
            <person name="Sato H."/>
            <person name="Tonouchi N."/>
        </authorList>
    </citation>
    <scope>NUCLEOTIDE SEQUENCE</scope>
    <source>
        <strain evidence="19">NBRC 14622</strain>
    </source>
</reference>
<sequence>MADNGPFDIVVLGGGSGGYACALRAAELGMSVALIERDKLGGTCLNRGCIPTKALLHAAEVADQTREAAKYGVKAAFEGIDIAGVHAYKDKVVSTTVKGLTGLIKSKGITMVEGHGRLTGPTSVAVTGADGAVTTLEGRHVVLATGSAPKSLPGLDIDGERIITSDHALTLDRVPGSVIILGGGVIGVEFASVWRSFGAEVTIVEALPHLLPLEEESSSKRLERAFRKRGIGFELGVRFEKAETTDAGVRVALADGKVLEAELLLVAVGRGPVSDGIGLEEVGVATERGYVKVDEYCRTSVPTISAVGDLVPTPQLAHVGFAEGILVAERLGGLNPQPIDYDGVPRITYSDPEVASVGLTTAAARERGHEVREFTYDLAGNPKSKILGTQGEVKVIAAVDGPVLGIHMVGARVGELITEGQLIYNWEALPGEVAQLIHPHPTQSEAVGEAHLALAGKPLHVHG</sequence>
<accession>A0A9W6UUL8</accession>
<evidence type="ECO:0000256" key="5">
    <source>
        <dbReference type="ARBA" id="ARBA00022490"/>
    </source>
</evidence>
<dbReference type="SUPFAM" id="SSF51905">
    <property type="entry name" value="FAD/NAD(P)-binding domain"/>
    <property type="match status" value="1"/>
</dbReference>
<organism evidence="19 20">
    <name type="scientific">Actinomadura rubrobrunea</name>
    <dbReference type="NCBI Taxonomy" id="115335"/>
    <lineage>
        <taxon>Bacteria</taxon>
        <taxon>Bacillati</taxon>
        <taxon>Actinomycetota</taxon>
        <taxon>Actinomycetes</taxon>
        <taxon>Streptosporangiales</taxon>
        <taxon>Thermomonosporaceae</taxon>
        <taxon>Actinomadura</taxon>
    </lineage>
</organism>
<feature type="disulfide bond" description="Redox-active" evidence="15">
    <location>
        <begin position="44"/>
        <end position="49"/>
    </location>
</feature>
<evidence type="ECO:0000313" key="19">
    <source>
        <dbReference type="EMBL" id="GLW62988.1"/>
    </source>
</evidence>
<dbReference type="GO" id="GO:0050660">
    <property type="term" value="F:flavin adenine dinucleotide binding"/>
    <property type="evidence" value="ECO:0007669"/>
    <property type="project" value="InterPro"/>
</dbReference>
<feature type="binding site" evidence="14">
    <location>
        <begin position="182"/>
        <end position="189"/>
    </location>
    <ligand>
        <name>NAD(+)</name>
        <dbReference type="ChEBI" id="CHEBI:57540"/>
    </ligand>
</feature>
<feature type="binding site" evidence="14">
    <location>
        <begin position="145"/>
        <end position="147"/>
    </location>
    <ligand>
        <name>FAD</name>
        <dbReference type="ChEBI" id="CHEBI:57692"/>
    </ligand>
</feature>
<dbReference type="FunFam" id="3.30.390.30:FF:000001">
    <property type="entry name" value="Dihydrolipoyl dehydrogenase"/>
    <property type="match status" value="1"/>
</dbReference>
<evidence type="ECO:0000256" key="3">
    <source>
        <dbReference type="ARBA" id="ARBA00012608"/>
    </source>
</evidence>
<keyword evidence="9 14" id="KW-0520">NAD</keyword>
<dbReference type="EC" id="1.8.1.4" evidence="3 16"/>
<evidence type="ECO:0000256" key="1">
    <source>
        <dbReference type="ARBA" id="ARBA00004496"/>
    </source>
</evidence>
<dbReference type="Pfam" id="PF02852">
    <property type="entry name" value="Pyr_redox_dim"/>
    <property type="match status" value="1"/>
</dbReference>
<dbReference type="NCBIfam" id="TIGR01350">
    <property type="entry name" value="lipoamide_DH"/>
    <property type="match status" value="1"/>
</dbReference>
<feature type="active site" description="Proton acceptor" evidence="13">
    <location>
        <position position="440"/>
    </location>
</feature>
<comment type="miscellaneous">
    <text evidence="16">The active site is a redox-active disulfide bond.</text>
</comment>
<evidence type="ECO:0000256" key="6">
    <source>
        <dbReference type="ARBA" id="ARBA00022630"/>
    </source>
</evidence>
<comment type="similarity">
    <text evidence="2 16">Belongs to the class-I pyridine nucleotide-disulfide oxidoreductase family.</text>
</comment>
<dbReference type="InterPro" id="IPR006258">
    <property type="entry name" value="Lipoamide_DH"/>
</dbReference>
<keyword evidence="14" id="KW-0547">Nucleotide-binding</keyword>
<dbReference type="RefSeq" id="WP_067914689.1">
    <property type="nucleotide sequence ID" value="NZ_BSRZ01000002.1"/>
</dbReference>
<dbReference type="InterPro" id="IPR036188">
    <property type="entry name" value="FAD/NAD-bd_sf"/>
</dbReference>
<proteinExistence type="inferred from homology"/>
<evidence type="ECO:0000313" key="20">
    <source>
        <dbReference type="Proteomes" id="UP001165124"/>
    </source>
</evidence>
<feature type="binding site" evidence="14">
    <location>
        <position position="53"/>
    </location>
    <ligand>
        <name>FAD</name>
        <dbReference type="ChEBI" id="CHEBI:57692"/>
    </ligand>
</feature>
<feature type="binding site" evidence="14">
    <location>
        <position position="116"/>
    </location>
    <ligand>
        <name>FAD</name>
        <dbReference type="ChEBI" id="CHEBI:57692"/>
    </ligand>
</feature>
<dbReference type="PRINTS" id="PR00368">
    <property type="entry name" value="FADPNR"/>
</dbReference>
<dbReference type="GO" id="GO:0005737">
    <property type="term" value="C:cytoplasm"/>
    <property type="evidence" value="ECO:0007669"/>
    <property type="project" value="UniProtKB-SubCell"/>
</dbReference>
<evidence type="ECO:0000256" key="11">
    <source>
        <dbReference type="ARBA" id="ARBA00023284"/>
    </source>
</evidence>
<feature type="binding site" evidence="14">
    <location>
        <position position="205"/>
    </location>
    <ligand>
        <name>NAD(+)</name>
        <dbReference type="ChEBI" id="CHEBI:57540"/>
    </ligand>
</feature>
<dbReference type="GO" id="GO:0006103">
    <property type="term" value="P:2-oxoglutarate metabolic process"/>
    <property type="evidence" value="ECO:0007669"/>
    <property type="project" value="TreeGrafter"/>
</dbReference>
<comment type="subcellular location">
    <subcellularLocation>
        <location evidence="1">Cytoplasm</location>
    </subcellularLocation>
</comment>
<feature type="domain" description="FAD/NAD(P)-binding" evidence="18">
    <location>
        <begin position="7"/>
        <end position="324"/>
    </location>
</feature>
<evidence type="ECO:0000259" key="17">
    <source>
        <dbReference type="Pfam" id="PF02852"/>
    </source>
</evidence>
<comment type="cofactor">
    <cofactor evidence="14 16">
        <name>FAD</name>
        <dbReference type="ChEBI" id="CHEBI:57692"/>
    </cofactor>
    <text evidence="14 16">Binds 1 FAD per subunit.</text>
</comment>
<evidence type="ECO:0000256" key="7">
    <source>
        <dbReference type="ARBA" id="ARBA00022827"/>
    </source>
</evidence>
<keyword evidence="10" id="KW-1015">Disulfide bond</keyword>
<evidence type="ECO:0000256" key="2">
    <source>
        <dbReference type="ARBA" id="ARBA00007532"/>
    </source>
</evidence>
<keyword evidence="8 16" id="KW-0560">Oxidoreductase</keyword>
<dbReference type="InterPro" id="IPR004099">
    <property type="entry name" value="Pyr_nucl-diS_OxRdtase_dimer"/>
</dbReference>
<evidence type="ECO:0000256" key="4">
    <source>
        <dbReference type="ARBA" id="ARBA00016961"/>
    </source>
</evidence>
<comment type="caution">
    <text evidence="19">The sequence shown here is derived from an EMBL/GenBank/DDBJ whole genome shotgun (WGS) entry which is preliminary data.</text>
</comment>
<evidence type="ECO:0000256" key="16">
    <source>
        <dbReference type="RuleBase" id="RU003692"/>
    </source>
</evidence>
<dbReference type="Gene3D" id="3.30.390.30">
    <property type="match status" value="1"/>
</dbReference>
<keyword evidence="7 14" id="KW-0274">FAD</keyword>
<dbReference type="Gene3D" id="3.50.50.60">
    <property type="entry name" value="FAD/NAD(P)-binding domain"/>
    <property type="match status" value="2"/>
</dbReference>
<feature type="binding site" evidence="14">
    <location>
        <position position="309"/>
    </location>
    <ligand>
        <name>FAD</name>
        <dbReference type="ChEBI" id="CHEBI:57692"/>
    </ligand>
</feature>
<evidence type="ECO:0000256" key="15">
    <source>
        <dbReference type="PIRSR" id="PIRSR000350-4"/>
    </source>
</evidence>
<evidence type="ECO:0000256" key="8">
    <source>
        <dbReference type="ARBA" id="ARBA00023002"/>
    </source>
</evidence>
<gene>
    <name evidence="19" type="ORF">Arub01_12320</name>
</gene>
<name>A0A9W6UUL8_9ACTN</name>
<dbReference type="InterPro" id="IPR001100">
    <property type="entry name" value="Pyr_nuc-diS_OxRdtase"/>
</dbReference>
<dbReference type="PANTHER" id="PTHR22912">
    <property type="entry name" value="DISULFIDE OXIDOREDUCTASE"/>
    <property type="match status" value="1"/>
</dbReference>
<dbReference type="PANTHER" id="PTHR22912:SF217">
    <property type="entry name" value="DIHYDROLIPOYL DEHYDROGENASE"/>
    <property type="match status" value="1"/>
</dbReference>
<evidence type="ECO:0000256" key="14">
    <source>
        <dbReference type="PIRSR" id="PIRSR000350-3"/>
    </source>
</evidence>
<dbReference type="AlphaFoldDB" id="A0A9W6UUL8"/>
<evidence type="ECO:0000256" key="12">
    <source>
        <dbReference type="ARBA" id="ARBA00049187"/>
    </source>
</evidence>
<evidence type="ECO:0000256" key="10">
    <source>
        <dbReference type="ARBA" id="ARBA00023157"/>
    </source>
</evidence>
<dbReference type="InterPro" id="IPR023753">
    <property type="entry name" value="FAD/NAD-binding_dom"/>
</dbReference>
<keyword evidence="11 16" id="KW-0676">Redox-active center</keyword>